<evidence type="ECO:0000256" key="1">
    <source>
        <dbReference type="SAM" id="MobiDB-lite"/>
    </source>
</evidence>
<dbReference type="Pfam" id="PF09922">
    <property type="entry name" value="LiaF-like_C"/>
    <property type="match status" value="1"/>
</dbReference>
<comment type="caution">
    <text evidence="4">The sequence shown here is derived from an EMBL/GenBank/DDBJ whole genome shotgun (WGS) entry which is preliminary data.</text>
</comment>
<dbReference type="InterPro" id="IPR024425">
    <property type="entry name" value="LiaF-like_C"/>
</dbReference>
<evidence type="ECO:0000259" key="3">
    <source>
        <dbReference type="Pfam" id="PF09922"/>
    </source>
</evidence>
<gene>
    <name evidence="4" type="ORF">GCM10010140_11870</name>
</gene>
<proteinExistence type="predicted"/>
<evidence type="ECO:0000313" key="4">
    <source>
        <dbReference type="EMBL" id="GGP84395.1"/>
    </source>
</evidence>
<evidence type="ECO:0000313" key="5">
    <source>
        <dbReference type="Proteomes" id="UP000611554"/>
    </source>
</evidence>
<evidence type="ECO:0008006" key="6">
    <source>
        <dbReference type="Google" id="ProtNLM"/>
    </source>
</evidence>
<dbReference type="Pfam" id="PF08044">
    <property type="entry name" value="DUF1707"/>
    <property type="match status" value="1"/>
</dbReference>
<feature type="domain" description="Cell wall-active antibiotics response LiaF-like C-terminal" evidence="3">
    <location>
        <begin position="106"/>
        <end position="170"/>
    </location>
</feature>
<dbReference type="PANTHER" id="PTHR40763:SF4">
    <property type="entry name" value="DUF1707 DOMAIN-CONTAINING PROTEIN"/>
    <property type="match status" value="1"/>
</dbReference>
<sequence length="204" mass="22091">MTTMENPPKRRDSQTSHLRASDSNREQVAALLGEALSTGQLSHDEYSERLDGLYQAKTVGELEILTQDLQVERHRPAASPVSYVPGASSEPENIVAIFGGTERKGRWRVRRRTRALALFGGMRFDLTGAEFEAKEVEITINAFFGGVEIIVPEGVKVHCQGVGIFGGFDVPSAAGADPSAPVVVVKGLAMFGGVSGKVRRRPER</sequence>
<protein>
    <recommendedName>
        <fullName evidence="6">Cell wall-active antibiotics response LiaF-like C-terminal domain-containing protein</fullName>
    </recommendedName>
</protein>
<feature type="domain" description="DUF1707" evidence="2">
    <location>
        <begin position="18"/>
        <end position="70"/>
    </location>
</feature>
<organism evidence="4 5">
    <name type="scientific">Streptosporangium pseudovulgare</name>
    <dbReference type="NCBI Taxonomy" id="35765"/>
    <lineage>
        <taxon>Bacteria</taxon>
        <taxon>Bacillati</taxon>
        <taxon>Actinomycetota</taxon>
        <taxon>Actinomycetes</taxon>
        <taxon>Streptosporangiales</taxon>
        <taxon>Streptosporangiaceae</taxon>
        <taxon>Streptosporangium</taxon>
    </lineage>
</organism>
<accession>A0ABQ2QJH2</accession>
<dbReference type="InterPro" id="IPR012551">
    <property type="entry name" value="DUF1707_SHOCT-like"/>
</dbReference>
<dbReference type="Proteomes" id="UP000611554">
    <property type="component" value="Unassembled WGS sequence"/>
</dbReference>
<feature type="region of interest" description="Disordered" evidence="1">
    <location>
        <begin position="1"/>
        <end position="24"/>
    </location>
</feature>
<keyword evidence="5" id="KW-1185">Reference proteome</keyword>
<name>A0ABQ2QJH2_9ACTN</name>
<feature type="compositionally biased region" description="Basic and acidic residues" evidence="1">
    <location>
        <begin position="7"/>
        <end position="24"/>
    </location>
</feature>
<dbReference type="PANTHER" id="PTHR40763">
    <property type="entry name" value="MEMBRANE PROTEIN-RELATED"/>
    <property type="match status" value="1"/>
</dbReference>
<dbReference type="EMBL" id="BMQJ01000002">
    <property type="protein sequence ID" value="GGP84395.1"/>
    <property type="molecule type" value="Genomic_DNA"/>
</dbReference>
<evidence type="ECO:0000259" key="2">
    <source>
        <dbReference type="Pfam" id="PF08044"/>
    </source>
</evidence>
<reference evidence="5" key="1">
    <citation type="journal article" date="2019" name="Int. J. Syst. Evol. Microbiol.">
        <title>The Global Catalogue of Microorganisms (GCM) 10K type strain sequencing project: providing services to taxonomists for standard genome sequencing and annotation.</title>
        <authorList>
            <consortium name="The Broad Institute Genomics Platform"/>
            <consortium name="The Broad Institute Genome Sequencing Center for Infectious Disease"/>
            <person name="Wu L."/>
            <person name="Ma J."/>
        </authorList>
    </citation>
    <scope>NUCLEOTIDE SEQUENCE [LARGE SCALE GENOMIC DNA]</scope>
    <source>
        <strain evidence="5">JCM 3115</strain>
    </source>
</reference>